<reference evidence="3 4" key="1">
    <citation type="submission" date="2023-07" db="EMBL/GenBank/DDBJ databases">
        <title>Sequencing the genomes of 1000 actinobacteria strains.</title>
        <authorList>
            <person name="Klenk H.-P."/>
        </authorList>
    </citation>
    <scope>NUCLEOTIDE SEQUENCE [LARGE SCALE GENOMIC DNA]</scope>
    <source>
        <strain evidence="3 4">DSM 44109</strain>
    </source>
</reference>
<accession>A0ABT9R3U5</accession>
<dbReference type="InterPro" id="IPR011010">
    <property type="entry name" value="DNA_brk_join_enz"/>
</dbReference>
<dbReference type="Gene3D" id="1.10.443.10">
    <property type="entry name" value="Intergrase catalytic core"/>
    <property type="match status" value="1"/>
</dbReference>
<evidence type="ECO:0000259" key="2">
    <source>
        <dbReference type="PROSITE" id="PS51898"/>
    </source>
</evidence>
<evidence type="ECO:0000313" key="4">
    <source>
        <dbReference type="Proteomes" id="UP001230426"/>
    </source>
</evidence>
<proteinExistence type="predicted"/>
<name>A0ABT9R3U5_9ACTN</name>
<organism evidence="3 4">
    <name type="scientific">Streptosporangium brasiliense</name>
    <dbReference type="NCBI Taxonomy" id="47480"/>
    <lineage>
        <taxon>Bacteria</taxon>
        <taxon>Bacillati</taxon>
        <taxon>Actinomycetota</taxon>
        <taxon>Actinomycetes</taxon>
        <taxon>Streptosporangiales</taxon>
        <taxon>Streptosporangiaceae</taxon>
        <taxon>Streptosporangium</taxon>
    </lineage>
</organism>
<keyword evidence="1" id="KW-0233">DNA recombination</keyword>
<comment type="caution">
    <text evidence="3">The sequence shown here is derived from an EMBL/GenBank/DDBJ whole genome shotgun (WGS) entry which is preliminary data.</text>
</comment>
<feature type="domain" description="Tyr recombinase" evidence="2">
    <location>
        <begin position="1"/>
        <end position="125"/>
    </location>
</feature>
<dbReference type="Pfam" id="PF00589">
    <property type="entry name" value="Phage_integrase"/>
    <property type="match status" value="1"/>
</dbReference>
<evidence type="ECO:0000313" key="3">
    <source>
        <dbReference type="EMBL" id="MDP9863894.1"/>
    </source>
</evidence>
<protein>
    <submittedName>
        <fullName evidence="3">Integrase</fullName>
    </submittedName>
</protein>
<dbReference type="PROSITE" id="PS51898">
    <property type="entry name" value="TYR_RECOMBINASE"/>
    <property type="match status" value="1"/>
</dbReference>
<dbReference type="SUPFAM" id="SSF56349">
    <property type="entry name" value="DNA breaking-rejoining enzymes"/>
    <property type="match status" value="1"/>
</dbReference>
<dbReference type="Proteomes" id="UP001230426">
    <property type="component" value="Unassembled WGS sequence"/>
</dbReference>
<gene>
    <name evidence="3" type="ORF">J2S55_003160</name>
</gene>
<dbReference type="EMBL" id="JAUSRB010000002">
    <property type="protein sequence ID" value="MDP9863894.1"/>
    <property type="molecule type" value="Genomic_DNA"/>
</dbReference>
<dbReference type="InterPro" id="IPR013762">
    <property type="entry name" value="Integrase-like_cat_sf"/>
</dbReference>
<keyword evidence="4" id="KW-1185">Reference proteome</keyword>
<sequence>MVDLDAATVALLKAYKRERGGMALQLARDDALVFGDQEGNHRHPERFSRGFQGQLGRCERAFEKVGREALPRIRVHDLRHTHATILIAGGKPLKMVAERLGHADPAITLRVYAHVIPGNQREAADWFAVLVASA</sequence>
<dbReference type="InterPro" id="IPR002104">
    <property type="entry name" value="Integrase_catalytic"/>
</dbReference>
<evidence type="ECO:0000256" key="1">
    <source>
        <dbReference type="ARBA" id="ARBA00023172"/>
    </source>
</evidence>